<dbReference type="InterPro" id="IPR036691">
    <property type="entry name" value="Endo/exonu/phosph_ase_sf"/>
</dbReference>
<dbReference type="Gene3D" id="3.60.10.10">
    <property type="entry name" value="Endonuclease/exonuclease/phosphatase"/>
    <property type="match status" value="1"/>
</dbReference>
<dbReference type="GO" id="GO:0004519">
    <property type="term" value="F:endonuclease activity"/>
    <property type="evidence" value="ECO:0007669"/>
    <property type="project" value="UniProtKB-KW"/>
</dbReference>
<keyword evidence="2" id="KW-0269">Exonuclease</keyword>
<dbReference type="AlphaFoldDB" id="A0A561EBN3"/>
<keyword evidence="2" id="KW-0540">Nuclease</keyword>
<name>A0A561EBN3_9MICO</name>
<dbReference type="PANTHER" id="PTHR14859:SF15">
    <property type="entry name" value="ENDONUCLEASE_EXONUCLEASE_PHOSPHATASE DOMAIN-CONTAINING PROTEIN"/>
    <property type="match status" value="1"/>
</dbReference>
<dbReference type="EMBL" id="VIVQ01000001">
    <property type="protein sequence ID" value="TWE13009.1"/>
    <property type="molecule type" value="Genomic_DNA"/>
</dbReference>
<sequence>MTQPTETRSSHVLRVASYNLRIFKDDRAAITRVIRAIDADVLLLQEVPRHPLSGHRLAGFADELGLTWFGGARGRMSTTLMTSLRVDLLEAHHATLPVRIFDEPRGYAMATVRLPGHESLVVASVHLPLRSSERLPHVRAIRAAATAAGRPAVVGGDLNEEPGDAAWTELSDGLAQVSESVPTYPAKAPHKQIDAIFASPLITGRTPGLDLVDADVATASDHRPVVVDLDLSALATD</sequence>
<evidence type="ECO:0000313" key="2">
    <source>
        <dbReference type="EMBL" id="TWE13009.1"/>
    </source>
</evidence>
<dbReference type="GO" id="GO:0004527">
    <property type="term" value="F:exonuclease activity"/>
    <property type="evidence" value="ECO:0007669"/>
    <property type="project" value="UniProtKB-KW"/>
</dbReference>
<dbReference type="RefSeq" id="WP_145227424.1">
    <property type="nucleotide sequence ID" value="NZ_VIVQ01000001.1"/>
</dbReference>
<comment type="caution">
    <text evidence="2">The sequence shown here is derived from an EMBL/GenBank/DDBJ whole genome shotgun (WGS) entry which is preliminary data.</text>
</comment>
<gene>
    <name evidence="2" type="ORF">BKA23_1837</name>
</gene>
<accession>A0A561EBN3</accession>
<proteinExistence type="predicted"/>
<protein>
    <submittedName>
        <fullName evidence="2">Endonuclease/exonuclease/phosphatase family metal-dependent hydrolase</fullName>
    </submittedName>
</protein>
<keyword evidence="2" id="KW-0255">Endonuclease</keyword>
<feature type="domain" description="Endonuclease/exonuclease/phosphatase" evidence="1">
    <location>
        <begin position="16"/>
        <end position="222"/>
    </location>
</feature>
<evidence type="ECO:0000313" key="3">
    <source>
        <dbReference type="Proteomes" id="UP000318297"/>
    </source>
</evidence>
<organism evidence="2 3">
    <name type="scientific">Rudaeicoccus suwonensis</name>
    <dbReference type="NCBI Taxonomy" id="657409"/>
    <lineage>
        <taxon>Bacteria</taxon>
        <taxon>Bacillati</taxon>
        <taxon>Actinomycetota</taxon>
        <taxon>Actinomycetes</taxon>
        <taxon>Micrococcales</taxon>
        <taxon>Dermacoccaceae</taxon>
        <taxon>Rudaeicoccus</taxon>
    </lineage>
</organism>
<dbReference type="InterPro" id="IPR005135">
    <property type="entry name" value="Endo/exonuclease/phosphatase"/>
</dbReference>
<keyword evidence="3" id="KW-1185">Reference proteome</keyword>
<dbReference type="PANTHER" id="PTHR14859">
    <property type="entry name" value="CALCOFLUOR WHITE HYPERSENSITIVE PROTEIN PRECURSOR"/>
    <property type="match status" value="1"/>
</dbReference>
<dbReference type="Pfam" id="PF03372">
    <property type="entry name" value="Exo_endo_phos"/>
    <property type="match status" value="1"/>
</dbReference>
<dbReference type="SUPFAM" id="SSF56219">
    <property type="entry name" value="DNase I-like"/>
    <property type="match status" value="1"/>
</dbReference>
<reference evidence="2 3" key="1">
    <citation type="submission" date="2019-06" db="EMBL/GenBank/DDBJ databases">
        <title>Sequencing the genomes of 1000 actinobacteria strains.</title>
        <authorList>
            <person name="Klenk H.-P."/>
        </authorList>
    </citation>
    <scope>NUCLEOTIDE SEQUENCE [LARGE SCALE GENOMIC DNA]</scope>
    <source>
        <strain evidence="2 3">DSM 19560</strain>
    </source>
</reference>
<dbReference type="OrthoDB" id="3820230at2"/>
<keyword evidence="2" id="KW-0378">Hydrolase</keyword>
<dbReference type="Proteomes" id="UP000318297">
    <property type="component" value="Unassembled WGS sequence"/>
</dbReference>
<evidence type="ECO:0000259" key="1">
    <source>
        <dbReference type="Pfam" id="PF03372"/>
    </source>
</evidence>
<dbReference type="InterPro" id="IPR051916">
    <property type="entry name" value="GPI-anchor_lipid_remodeler"/>
</dbReference>
<dbReference type="GO" id="GO:0016020">
    <property type="term" value="C:membrane"/>
    <property type="evidence" value="ECO:0007669"/>
    <property type="project" value="GOC"/>
</dbReference>
<dbReference type="GO" id="GO:0006506">
    <property type="term" value="P:GPI anchor biosynthetic process"/>
    <property type="evidence" value="ECO:0007669"/>
    <property type="project" value="TreeGrafter"/>
</dbReference>